<protein>
    <submittedName>
        <fullName evidence="5">Uncharacterized protein LOC108811684</fullName>
    </submittedName>
</protein>
<dbReference type="RefSeq" id="XP_018439274.1">
    <property type="nucleotide sequence ID" value="XM_018583772.2"/>
</dbReference>
<dbReference type="PANTHER" id="PTHR32410">
    <property type="entry name" value="CYSTEINE/HISTIDINE-RICH C1 DOMAIN FAMILY PROTEIN"/>
    <property type="match status" value="1"/>
</dbReference>
<organism evidence="4 5">
    <name type="scientific">Raphanus sativus</name>
    <name type="common">Radish</name>
    <name type="synonym">Raphanus raphanistrum var. sativus</name>
    <dbReference type="NCBI Taxonomy" id="3726"/>
    <lineage>
        <taxon>Eukaryota</taxon>
        <taxon>Viridiplantae</taxon>
        <taxon>Streptophyta</taxon>
        <taxon>Embryophyta</taxon>
        <taxon>Tracheophyta</taxon>
        <taxon>Spermatophyta</taxon>
        <taxon>Magnoliopsida</taxon>
        <taxon>eudicotyledons</taxon>
        <taxon>Gunneridae</taxon>
        <taxon>Pentapetalae</taxon>
        <taxon>rosids</taxon>
        <taxon>malvids</taxon>
        <taxon>Brassicales</taxon>
        <taxon>Brassicaceae</taxon>
        <taxon>Brassiceae</taxon>
        <taxon>Raphanus</taxon>
    </lineage>
</organism>
<dbReference type="GeneID" id="108811684"/>
<evidence type="ECO:0000256" key="1">
    <source>
        <dbReference type="ARBA" id="ARBA00022737"/>
    </source>
</evidence>
<dbReference type="Gene3D" id="2.30.30.1150">
    <property type="match status" value="1"/>
</dbReference>
<gene>
    <name evidence="5" type="primary">LOC108811684</name>
</gene>
<feature type="compositionally biased region" description="Basic residues" evidence="2">
    <location>
        <begin position="484"/>
        <end position="496"/>
    </location>
</feature>
<dbReference type="Proteomes" id="UP000504610">
    <property type="component" value="Unplaced"/>
</dbReference>
<dbReference type="OrthoDB" id="1055850at2759"/>
<proteinExistence type="predicted"/>
<evidence type="ECO:0000259" key="3">
    <source>
        <dbReference type="Pfam" id="PF03107"/>
    </source>
</evidence>
<sequence length="520" mass="60438">MDYDGGFHEVEADGKLFLVYHHPKYQHIPQIKSTPSPDEAANQDHPPLPLFLCPTSRALKDYGTASKLNLFITSSPEYVTSTTRADDRDHHHVLPLFWCNNKKFCKHDRCGICDNSNFGTDYYFCDHCDSMFHKECVEAPLKIKHPYYPRHSLELCMNYTSHLYCSCCGRKTFCLMYLSTVYQTSMHVICAMKSIPFIEQQKIHVHPLTFFPRQNSLICNVCGLIEIKYATYVCLRCNFVAHRDCMYSPHTIKISRHHHRISYVSSLGYGKCLCGVCRRSIEGDYGAYTCNKCGDYTVHSRCALGKDVWDGKELEGIPEKNEDDITQDAPPFSIISKGVIRYFLHEHHLLIEENILYDEKKLCGACVCKATVRKYDILCKKLLNCIKCDFIMCIECATLPYKARYKSDEHFLTLSWGAERCEKYWCEKCEDIVETFFYWCNDCCTILHTFCLFYRFILSAYSTVLRYFKSGQERKEKKSGQALSKKKRTKRKKKREKKNEAQIFTTDNRTSCSSTCALID</sequence>
<dbReference type="AlphaFoldDB" id="A0A6J0JX30"/>
<reference evidence="5" key="1">
    <citation type="submission" date="2025-08" db="UniProtKB">
        <authorList>
            <consortium name="RefSeq"/>
        </authorList>
    </citation>
    <scope>IDENTIFICATION</scope>
    <source>
        <tissue evidence="5">Leaf</tissue>
    </source>
</reference>
<dbReference type="InterPro" id="IPR046349">
    <property type="entry name" value="C1-like_sf"/>
</dbReference>
<dbReference type="PANTHER" id="PTHR32410:SF181">
    <property type="entry name" value="CYSTEINE_HISTIDINE-RICH C1 DOMAIN FAMILY PROTEIN"/>
    <property type="match status" value="1"/>
</dbReference>
<accession>A0A6J0JX30</accession>
<feature type="domain" description="DC1" evidence="3">
    <location>
        <begin position="203"/>
        <end position="246"/>
    </location>
</feature>
<name>A0A6J0JX30_RAPSA</name>
<evidence type="ECO:0000256" key="2">
    <source>
        <dbReference type="SAM" id="MobiDB-lite"/>
    </source>
</evidence>
<dbReference type="KEGG" id="rsz:108811684"/>
<evidence type="ECO:0000313" key="4">
    <source>
        <dbReference type="Proteomes" id="UP000504610"/>
    </source>
</evidence>
<keyword evidence="4" id="KW-1185">Reference proteome</keyword>
<dbReference type="SUPFAM" id="SSF57889">
    <property type="entry name" value="Cysteine-rich domain"/>
    <property type="match status" value="3"/>
</dbReference>
<evidence type="ECO:0000313" key="5">
    <source>
        <dbReference type="RefSeq" id="XP_018439274.1"/>
    </source>
</evidence>
<dbReference type="Pfam" id="PF03107">
    <property type="entry name" value="C1_2"/>
    <property type="match status" value="2"/>
</dbReference>
<feature type="domain" description="DC1" evidence="3">
    <location>
        <begin position="256"/>
        <end position="303"/>
    </location>
</feature>
<dbReference type="InterPro" id="IPR053192">
    <property type="entry name" value="Vacuole_Formation_Reg"/>
</dbReference>
<dbReference type="InterPro" id="IPR004146">
    <property type="entry name" value="DC1"/>
</dbReference>
<feature type="region of interest" description="Disordered" evidence="2">
    <location>
        <begin position="476"/>
        <end position="500"/>
    </location>
</feature>
<keyword evidence="1" id="KW-0677">Repeat</keyword>